<evidence type="ECO:0000313" key="3">
    <source>
        <dbReference type="Proteomes" id="UP000030671"/>
    </source>
</evidence>
<dbReference type="InParanoid" id="W4KGK3"/>
<reference evidence="2 3" key="1">
    <citation type="journal article" date="2012" name="New Phytol.">
        <title>Insight into trade-off between wood decay and parasitism from the genome of a fungal forest pathogen.</title>
        <authorList>
            <person name="Olson A."/>
            <person name="Aerts A."/>
            <person name="Asiegbu F."/>
            <person name="Belbahri L."/>
            <person name="Bouzid O."/>
            <person name="Broberg A."/>
            <person name="Canback B."/>
            <person name="Coutinho P.M."/>
            <person name="Cullen D."/>
            <person name="Dalman K."/>
            <person name="Deflorio G."/>
            <person name="van Diepen L.T."/>
            <person name="Dunand C."/>
            <person name="Duplessis S."/>
            <person name="Durling M."/>
            <person name="Gonthier P."/>
            <person name="Grimwood J."/>
            <person name="Fossdal C.G."/>
            <person name="Hansson D."/>
            <person name="Henrissat B."/>
            <person name="Hietala A."/>
            <person name="Himmelstrand K."/>
            <person name="Hoffmeister D."/>
            <person name="Hogberg N."/>
            <person name="James T.Y."/>
            <person name="Karlsson M."/>
            <person name="Kohler A."/>
            <person name="Kues U."/>
            <person name="Lee Y.H."/>
            <person name="Lin Y.C."/>
            <person name="Lind M."/>
            <person name="Lindquist E."/>
            <person name="Lombard V."/>
            <person name="Lucas S."/>
            <person name="Lunden K."/>
            <person name="Morin E."/>
            <person name="Murat C."/>
            <person name="Park J."/>
            <person name="Raffaello T."/>
            <person name="Rouze P."/>
            <person name="Salamov A."/>
            <person name="Schmutz J."/>
            <person name="Solheim H."/>
            <person name="Stahlberg J."/>
            <person name="Velez H."/>
            <person name="de Vries R.P."/>
            <person name="Wiebenga A."/>
            <person name="Woodward S."/>
            <person name="Yakovlev I."/>
            <person name="Garbelotto M."/>
            <person name="Martin F."/>
            <person name="Grigoriev I.V."/>
            <person name="Stenlid J."/>
        </authorList>
    </citation>
    <scope>NUCLEOTIDE SEQUENCE [LARGE SCALE GENOMIC DNA]</scope>
    <source>
        <strain evidence="2 3">TC 32-1</strain>
    </source>
</reference>
<sequence>MLGIGSTLAVLWVLLSNSEVETQDKEISVLENLEIKSDVDLPFTTYLLLSNSVRYYWISSSVLWSSDCAEPFLGVESTYSASLQAAYRLVQCRRGHPPARGVHHDGHVLHRIRVDVHAEFLENAMQGQVGRDIEKEDAFLGCQCGILETPGDSLDCVHVEGHTKYGRTDVQEAFKNDAKVIRVDGYDSKFWRAMTGPWEYLVKS</sequence>
<dbReference type="HOGENOM" id="CLU_1343408_0_0_1"/>
<name>W4KGK3_HETIT</name>
<protein>
    <submittedName>
        <fullName evidence="2">Uncharacterized protein</fullName>
    </submittedName>
</protein>
<evidence type="ECO:0000313" key="2">
    <source>
        <dbReference type="EMBL" id="ETW84440.1"/>
    </source>
</evidence>
<dbReference type="Proteomes" id="UP000030671">
    <property type="component" value="Unassembled WGS sequence"/>
</dbReference>
<organism evidence="2 3">
    <name type="scientific">Heterobasidion irregulare (strain TC 32-1)</name>
    <dbReference type="NCBI Taxonomy" id="747525"/>
    <lineage>
        <taxon>Eukaryota</taxon>
        <taxon>Fungi</taxon>
        <taxon>Dikarya</taxon>
        <taxon>Basidiomycota</taxon>
        <taxon>Agaricomycotina</taxon>
        <taxon>Agaricomycetes</taxon>
        <taxon>Russulales</taxon>
        <taxon>Bondarzewiaceae</taxon>
        <taxon>Heterobasidion</taxon>
        <taxon>Heterobasidion annosum species complex</taxon>
    </lineage>
</organism>
<dbReference type="AlphaFoldDB" id="W4KGK3"/>
<dbReference type="KEGG" id="hir:HETIRDRAFT_102999"/>
<dbReference type="EMBL" id="KI925456">
    <property type="protein sequence ID" value="ETW84440.1"/>
    <property type="molecule type" value="Genomic_DNA"/>
</dbReference>
<keyword evidence="1" id="KW-0732">Signal</keyword>
<evidence type="ECO:0000256" key="1">
    <source>
        <dbReference type="SAM" id="SignalP"/>
    </source>
</evidence>
<dbReference type="RefSeq" id="XP_009544114.1">
    <property type="nucleotide sequence ID" value="XM_009545819.1"/>
</dbReference>
<dbReference type="GeneID" id="20665865"/>
<gene>
    <name evidence="2" type="ORF">HETIRDRAFT_102999</name>
</gene>
<feature type="signal peptide" evidence="1">
    <location>
        <begin position="1"/>
        <end position="22"/>
    </location>
</feature>
<accession>W4KGK3</accession>
<proteinExistence type="predicted"/>
<keyword evidence="3" id="KW-1185">Reference proteome</keyword>
<feature type="chain" id="PRO_5004845452" evidence="1">
    <location>
        <begin position="23"/>
        <end position="204"/>
    </location>
</feature>